<gene>
    <name evidence="1" type="ORF">I4J89_05545</name>
</gene>
<dbReference type="Proteomes" id="UP000598146">
    <property type="component" value="Unassembled WGS sequence"/>
</dbReference>
<accession>A0A931G001</accession>
<sequence length="63" mass="7010">MFERCPPKDGSRRTVDTPGFLSALLAEHITRTRPTPCACHGRTYTFRGHGLANGAARTPRRRS</sequence>
<protein>
    <submittedName>
        <fullName evidence="1">Uncharacterized protein</fullName>
    </submittedName>
</protein>
<organism evidence="1 2">
    <name type="scientific">Actinoplanes aureus</name>
    <dbReference type="NCBI Taxonomy" id="2792083"/>
    <lineage>
        <taxon>Bacteria</taxon>
        <taxon>Bacillati</taxon>
        <taxon>Actinomycetota</taxon>
        <taxon>Actinomycetes</taxon>
        <taxon>Micromonosporales</taxon>
        <taxon>Micromonosporaceae</taxon>
        <taxon>Actinoplanes</taxon>
    </lineage>
</organism>
<evidence type="ECO:0000313" key="1">
    <source>
        <dbReference type="EMBL" id="MBG0560924.1"/>
    </source>
</evidence>
<dbReference type="EMBL" id="JADQTO010000002">
    <property type="protein sequence ID" value="MBG0560924.1"/>
    <property type="molecule type" value="Genomic_DNA"/>
</dbReference>
<evidence type="ECO:0000313" key="2">
    <source>
        <dbReference type="Proteomes" id="UP000598146"/>
    </source>
</evidence>
<name>A0A931G001_9ACTN</name>
<keyword evidence="2" id="KW-1185">Reference proteome</keyword>
<dbReference type="RefSeq" id="WP_196412702.1">
    <property type="nucleotide sequence ID" value="NZ_JADQTO010000002.1"/>
</dbReference>
<proteinExistence type="predicted"/>
<dbReference type="AlphaFoldDB" id="A0A931G001"/>
<reference evidence="1" key="1">
    <citation type="submission" date="2020-11" db="EMBL/GenBank/DDBJ databases">
        <title>Isolation and identification of active actinomycetes.</title>
        <authorList>
            <person name="Sun X."/>
        </authorList>
    </citation>
    <scope>NUCLEOTIDE SEQUENCE</scope>
    <source>
        <strain evidence="1">NEAU-A11</strain>
    </source>
</reference>
<comment type="caution">
    <text evidence="1">The sequence shown here is derived from an EMBL/GenBank/DDBJ whole genome shotgun (WGS) entry which is preliminary data.</text>
</comment>